<dbReference type="PANTHER" id="PTHR47634:SF9">
    <property type="entry name" value="PROTEIN KINASE DOMAIN-CONTAINING PROTEIN-RELATED"/>
    <property type="match status" value="1"/>
</dbReference>
<dbReference type="PANTHER" id="PTHR47634">
    <property type="entry name" value="PROTEIN KINASE DOMAIN-CONTAINING PROTEIN-RELATED"/>
    <property type="match status" value="1"/>
</dbReference>
<keyword evidence="4 9" id="KW-0547">Nucleotide-binding</keyword>
<gene>
    <name evidence="11" type="ORF">BJX66DRAFT_330276</name>
</gene>
<keyword evidence="12" id="KW-1185">Reference proteome</keyword>
<evidence type="ECO:0000256" key="7">
    <source>
        <dbReference type="ARBA" id="ARBA00047899"/>
    </source>
</evidence>
<evidence type="ECO:0000256" key="6">
    <source>
        <dbReference type="ARBA" id="ARBA00022840"/>
    </source>
</evidence>
<evidence type="ECO:0000256" key="5">
    <source>
        <dbReference type="ARBA" id="ARBA00022777"/>
    </source>
</evidence>
<dbReference type="Proteomes" id="UP001610563">
    <property type="component" value="Unassembled WGS sequence"/>
</dbReference>
<keyword evidence="5" id="KW-0418">Kinase</keyword>
<dbReference type="Gene3D" id="1.10.510.10">
    <property type="entry name" value="Transferase(Phosphotransferase) domain 1"/>
    <property type="match status" value="1"/>
</dbReference>
<evidence type="ECO:0000256" key="9">
    <source>
        <dbReference type="PROSITE-ProRule" id="PRU10141"/>
    </source>
</evidence>
<feature type="domain" description="Protein kinase" evidence="10">
    <location>
        <begin position="38"/>
        <end position="378"/>
    </location>
</feature>
<dbReference type="InterPro" id="IPR000719">
    <property type="entry name" value="Prot_kinase_dom"/>
</dbReference>
<evidence type="ECO:0000313" key="12">
    <source>
        <dbReference type="Proteomes" id="UP001610563"/>
    </source>
</evidence>
<feature type="binding site" evidence="9">
    <location>
        <position position="67"/>
    </location>
    <ligand>
        <name>ATP</name>
        <dbReference type="ChEBI" id="CHEBI:30616"/>
    </ligand>
</feature>
<reference evidence="11 12" key="1">
    <citation type="submission" date="2024-07" db="EMBL/GenBank/DDBJ databases">
        <title>Section-level genome sequencing and comparative genomics of Aspergillus sections Usti and Cavernicolus.</title>
        <authorList>
            <consortium name="Lawrence Berkeley National Laboratory"/>
            <person name="Nybo J.L."/>
            <person name="Vesth T.C."/>
            <person name="Theobald S."/>
            <person name="Frisvad J.C."/>
            <person name="Larsen T.O."/>
            <person name="Kjaerboelling I."/>
            <person name="Rothschild-Mancinelli K."/>
            <person name="Lyhne E.K."/>
            <person name="Kogle M.E."/>
            <person name="Barry K."/>
            <person name="Clum A."/>
            <person name="Na H."/>
            <person name="Ledsgaard L."/>
            <person name="Lin J."/>
            <person name="Lipzen A."/>
            <person name="Kuo A."/>
            <person name="Riley R."/>
            <person name="Mondo S."/>
            <person name="Labutti K."/>
            <person name="Haridas S."/>
            <person name="Pangalinan J."/>
            <person name="Salamov A.A."/>
            <person name="Simmons B.A."/>
            <person name="Magnuson J.K."/>
            <person name="Chen J."/>
            <person name="Drula E."/>
            <person name="Henrissat B."/>
            <person name="Wiebenga A."/>
            <person name="Lubbers R.J."/>
            <person name="Gomes A.C."/>
            <person name="Makela M.R."/>
            <person name="Stajich J."/>
            <person name="Grigoriev I.V."/>
            <person name="Mortensen U.H."/>
            <person name="De Vries R.P."/>
            <person name="Baker S.E."/>
            <person name="Andersen M.R."/>
        </authorList>
    </citation>
    <scope>NUCLEOTIDE SEQUENCE [LARGE SCALE GENOMIC DNA]</scope>
    <source>
        <strain evidence="11 12">CBS 209.92</strain>
    </source>
</reference>
<evidence type="ECO:0000256" key="2">
    <source>
        <dbReference type="ARBA" id="ARBA00022527"/>
    </source>
</evidence>
<sequence length="394" mass="44820">MNHLRLCCMSGAEDLWRYCRGDYGYHPIMIGDVLHSRYRIVDKLGFGSYSTVWLAWGKSDRQYLALKVGVADGVLHEAEILRKLSLSQSSSSSPHPGRSSMPIAFDEFQVHCPNGSHQCYTRRPARCDLREISYSRLFSLDVARSLSGGLTLAIAYIHSRGFAHGDIHLPNVLLKLPSSFDHLSIEDAVVPIFLGRYAGDLKLCEAQIMLSDFGEAFAPDLQTRLGKDCHTPPAMRPPEAAFGADKPLSHSADVWSLAVAIWEILGMKANFSMEYVPEDEIIAQWIELLGTMPKEWLEQWERRAEWFDDAGRSTRGRWVWPPMQQGFEDCIQGPRRKLGMGEYSSEETTAILDLMGRMLAFCPEERPSVDEVLESEWMVKWVMPDYHRSRQMEQ</sequence>
<evidence type="ECO:0000256" key="3">
    <source>
        <dbReference type="ARBA" id="ARBA00022679"/>
    </source>
</evidence>
<protein>
    <recommendedName>
        <fullName evidence="1">non-specific serine/threonine protein kinase</fullName>
        <ecNumber evidence="1">2.7.11.1</ecNumber>
    </recommendedName>
</protein>
<dbReference type="PROSITE" id="PS00107">
    <property type="entry name" value="PROTEIN_KINASE_ATP"/>
    <property type="match status" value="1"/>
</dbReference>
<dbReference type="Pfam" id="PF00069">
    <property type="entry name" value="Pkinase"/>
    <property type="match status" value="1"/>
</dbReference>
<dbReference type="InterPro" id="IPR017441">
    <property type="entry name" value="Protein_kinase_ATP_BS"/>
</dbReference>
<name>A0ABR4FL75_9EURO</name>
<dbReference type="SUPFAM" id="SSF56112">
    <property type="entry name" value="Protein kinase-like (PK-like)"/>
    <property type="match status" value="1"/>
</dbReference>
<dbReference type="EC" id="2.7.11.1" evidence="1"/>
<evidence type="ECO:0000256" key="8">
    <source>
        <dbReference type="ARBA" id="ARBA00048679"/>
    </source>
</evidence>
<accession>A0ABR4FL75</accession>
<keyword evidence="2" id="KW-0723">Serine/threonine-protein kinase</keyword>
<organism evidence="11 12">
    <name type="scientific">Aspergillus keveii</name>
    <dbReference type="NCBI Taxonomy" id="714993"/>
    <lineage>
        <taxon>Eukaryota</taxon>
        <taxon>Fungi</taxon>
        <taxon>Dikarya</taxon>
        <taxon>Ascomycota</taxon>
        <taxon>Pezizomycotina</taxon>
        <taxon>Eurotiomycetes</taxon>
        <taxon>Eurotiomycetidae</taxon>
        <taxon>Eurotiales</taxon>
        <taxon>Aspergillaceae</taxon>
        <taxon>Aspergillus</taxon>
        <taxon>Aspergillus subgen. Nidulantes</taxon>
    </lineage>
</organism>
<comment type="catalytic activity">
    <reaction evidence="7">
        <text>L-threonyl-[protein] + ATP = O-phospho-L-threonyl-[protein] + ADP + H(+)</text>
        <dbReference type="Rhea" id="RHEA:46608"/>
        <dbReference type="Rhea" id="RHEA-COMP:11060"/>
        <dbReference type="Rhea" id="RHEA-COMP:11605"/>
        <dbReference type="ChEBI" id="CHEBI:15378"/>
        <dbReference type="ChEBI" id="CHEBI:30013"/>
        <dbReference type="ChEBI" id="CHEBI:30616"/>
        <dbReference type="ChEBI" id="CHEBI:61977"/>
        <dbReference type="ChEBI" id="CHEBI:456216"/>
        <dbReference type="EC" id="2.7.11.1"/>
    </reaction>
</comment>
<proteinExistence type="predicted"/>
<dbReference type="InterPro" id="IPR011009">
    <property type="entry name" value="Kinase-like_dom_sf"/>
</dbReference>
<evidence type="ECO:0000256" key="1">
    <source>
        <dbReference type="ARBA" id="ARBA00012513"/>
    </source>
</evidence>
<dbReference type="EMBL" id="JBFTWV010000199">
    <property type="protein sequence ID" value="KAL2784014.1"/>
    <property type="molecule type" value="Genomic_DNA"/>
</dbReference>
<evidence type="ECO:0000256" key="4">
    <source>
        <dbReference type="ARBA" id="ARBA00022741"/>
    </source>
</evidence>
<dbReference type="Gene3D" id="3.30.200.20">
    <property type="entry name" value="Phosphorylase Kinase, domain 1"/>
    <property type="match status" value="1"/>
</dbReference>
<dbReference type="SMART" id="SM00220">
    <property type="entry name" value="S_TKc"/>
    <property type="match status" value="1"/>
</dbReference>
<dbReference type="InterPro" id="IPR051334">
    <property type="entry name" value="SRPK"/>
</dbReference>
<keyword evidence="3" id="KW-0808">Transferase</keyword>
<evidence type="ECO:0000313" key="11">
    <source>
        <dbReference type="EMBL" id="KAL2784014.1"/>
    </source>
</evidence>
<dbReference type="PROSITE" id="PS50011">
    <property type="entry name" value="PROTEIN_KINASE_DOM"/>
    <property type="match status" value="1"/>
</dbReference>
<comment type="catalytic activity">
    <reaction evidence="8">
        <text>L-seryl-[protein] + ATP = O-phospho-L-seryl-[protein] + ADP + H(+)</text>
        <dbReference type="Rhea" id="RHEA:17989"/>
        <dbReference type="Rhea" id="RHEA-COMP:9863"/>
        <dbReference type="Rhea" id="RHEA-COMP:11604"/>
        <dbReference type="ChEBI" id="CHEBI:15378"/>
        <dbReference type="ChEBI" id="CHEBI:29999"/>
        <dbReference type="ChEBI" id="CHEBI:30616"/>
        <dbReference type="ChEBI" id="CHEBI:83421"/>
        <dbReference type="ChEBI" id="CHEBI:456216"/>
        <dbReference type="EC" id="2.7.11.1"/>
    </reaction>
</comment>
<comment type="caution">
    <text evidence="11">The sequence shown here is derived from an EMBL/GenBank/DDBJ whole genome shotgun (WGS) entry which is preliminary data.</text>
</comment>
<keyword evidence="6 9" id="KW-0067">ATP-binding</keyword>
<evidence type="ECO:0000259" key="10">
    <source>
        <dbReference type="PROSITE" id="PS50011"/>
    </source>
</evidence>